<feature type="compositionally biased region" description="Pro residues" evidence="1">
    <location>
        <begin position="100"/>
        <end position="111"/>
    </location>
</feature>
<evidence type="ECO:0000256" key="1">
    <source>
        <dbReference type="SAM" id="MobiDB-lite"/>
    </source>
</evidence>
<feature type="compositionally biased region" description="Polar residues" evidence="1">
    <location>
        <begin position="124"/>
        <end position="136"/>
    </location>
</feature>
<feature type="region of interest" description="Disordered" evidence="1">
    <location>
        <begin position="210"/>
        <end position="240"/>
    </location>
</feature>
<reference evidence="2" key="1">
    <citation type="submission" date="2018-02" db="EMBL/GenBank/DDBJ databases">
        <authorList>
            <person name="Cohen D.B."/>
            <person name="Kent A.D."/>
        </authorList>
    </citation>
    <scope>NUCLEOTIDE SEQUENCE</scope>
</reference>
<dbReference type="AlphaFoldDB" id="A0A2N9GK85"/>
<feature type="compositionally biased region" description="Acidic residues" evidence="1">
    <location>
        <begin position="216"/>
        <end position="227"/>
    </location>
</feature>
<sequence length="560" mass="61221">MSVHQTKLWNNLSLSGQGEVYKLCNGLVNAIPEISLKLVLGVGPNNKWIVKCAEVLDDPSGNSVGNPYQAQLEDRSIPIQRPNDPIQAPIRADPAIRPKPTLPKLPKPIPAAPVVSKVWRPRGTASNSLEGTSGSTKPKDLEKVSVNSWESESESHGSDHSSNQSSIVSAGSSGGPPIAEVDLKAPAPDSPHEDDAIAKKLVQWLASLREDRDSGEGEDDSEWDMDSGSELNRDDLSLSGIPEQELVLSGESKGEILEVECPESISGTVGGDPQGYASLEPISVEPLAVVLPLGLEHSGDDIARSSGSAGRKPSDWVMRKHKGVGKVLGASYEGYEQTVMELLMDIEARYLQRKAGLVDSRRPSSSGRKGSRELKGLVSSINYESRESREAKGKETKMEVITRQFVRSLWRCQYVDWLFLGSNGASGGILLMWDKRLVEKLEDAVGYFSISCKFQNVDDHKIWMFTGVYGPNDDRDRRLMWDELAGMRSWWEVPWVLGGDFNVVRFPSELGVTLLGPTAGRYYELGPNDPPYAAKFYDCCGAEDPEASGCTTGFHVSYDD</sequence>
<name>A0A2N9GK85_FAGSY</name>
<dbReference type="InterPro" id="IPR036691">
    <property type="entry name" value="Endo/exonu/phosph_ase_sf"/>
</dbReference>
<protein>
    <recommendedName>
        <fullName evidence="3">Endonuclease/exonuclease/phosphatase domain-containing protein</fullName>
    </recommendedName>
</protein>
<dbReference type="EMBL" id="OIVN01002035">
    <property type="protein sequence ID" value="SPD00022.1"/>
    <property type="molecule type" value="Genomic_DNA"/>
</dbReference>
<dbReference type="PANTHER" id="PTHR35106:SF1">
    <property type="entry name" value="CHORD DOMAIN-CONTAINING PROTEIN"/>
    <property type="match status" value="1"/>
</dbReference>
<organism evidence="2">
    <name type="scientific">Fagus sylvatica</name>
    <name type="common">Beechnut</name>
    <dbReference type="NCBI Taxonomy" id="28930"/>
    <lineage>
        <taxon>Eukaryota</taxon>
        <taxon>Viridiplantae</taxon>
        <taxon>Streptophyta</taxon>
        <taxon>Embryophyta</taxon>
        <taxon>Tracheophyta</taxon>
        <taxon>Spermatophyta</taxon>
        <taxon>Magnoliopsida</taxon>
        <taxon>eudicotyledons</taxon>
        <taxon>Gunneridae</taxon>
        <taxon>Pentapetalae</taxon>
        <taxon>rosids</taxon>
        <taxon>fabids</taxon>
        <taxon>Fagales</taxon>
        <taxon>Fagaceae</taxon>
        <taxon>Fagus</taxon>
    </lineage>
</organism>
<dbReference type="Gene3D" id="3.60.10.10">
    <property type="entry name" value="Endonuclease/exonuclease/phosphatase"/>
    <property type="match status" value="1"/>
</dbReference>
<dbReference type="PANTHER" id="PTHR35106">
    <property type="entry name" value="BNAA07G25190D PROTEIN"/>
    <property type="match status" value="1"/>
</dbReference>
<gene>
    <name evidence="2" type="ORF">FSB_LOCUS27904</name>
</gene>
<accession>A0A2N9GK85</accession>
<evidence type="ECO:0008006" key="3">
    <source>
        <dbReference type="Google" id="ProtNLM"/>
    </source>
</evidence>
<proteinExistence type="predicted"/>
<feature type="region of interest" description="Disordered" evidence="1">
    <location>
        <begin position="76"/>
        <end position="193"/>
    </location>
</feature>
<evidence type="ECO:0000313" key="2">
    <source>
        <dbReference type="EMBL" id="SPD00022.1"/>
    </source>
</evidence>
<dbReference type="SUPFAM" id="SSF56219">
    <property type="entry name" value="DNase I-like"/>
    <property type="match status" value="1"/>
</dbReference>